<dbReference type="Pfam" id="PF02082">
    <property type="entry name" value="Rrf2"/>
    <property type="match status" value="1"/>
</dbReference>
<organism evidence="1">
    <name type="scientific">marine metagenome</name>
    <dbReference type="NCBI Taxonomy" id="408172"/>
    <lineage>
        <taxon>unclassified sequences</taxon>
        <taxon>metagenomes</taxon>
        <taxon>ecological metagenomes</taxon>
    </lineage>
</organism>
<evidence type="ECO:0008006" key="2">
    <source>
        <dbReference type="Google" id="ProtNLM"/>
    </source>
</evidence>
<protein>
    <recommendedName>
        <fullName evidence="2">Rrf2 family transcriptional regulator</fullName>
    </recommendedName>
</protein>
<dbReference type="GO" id="GO:0005829">
    <property type="term" value="C:cytosol"/>
    <property type="evidence" value="ECO:0007669"/>
    <property type="project" value="TreeGrafter"/>
</dbReference>
<dbReference type="PANTHER" id="PTHR33221">
    <property type="entry name" value="WINGED HELIX-TURN-HELIX TRANSCRIPTIONAL REGULATOR, RRF2 FAMILY"/>
    <property type="match status" value="1"/>
</dbReference>
<dbReference type="PROSITE" id="PS51197">
    <property type="entry name" value="HTH_RRF2_2"/>
    <property type="match status" value="1"/>
</dbReference>
<dbReference type="InterPro" id="IPR036388">
    <property type="entry name" value="WH-like_DNA-bd_sf"/>
</dbReference>
<dbReference type="EMBL" id="UINC01038648">
    <property type="protein sequence ID" value="SVB35970.1"/>
    <property type="molecule type" value="Genomic_DNA"/>
</dbReference>
<dbReference type="PROSITE" id="PS01332">
    <property type="entry name" value="HTH_RRF2_1"/>
    <property type="match status" value="1"/>
</dbReference>
<proteinExistence type="predicted"/>
<dbReference type="PANTHER" id="PTHR33221:SF15">
    <property type="entry name" value="HTH-TYPE TRANSCRIPTIONAL REGULATOR YWGB-RELATED"/>
    <property type="match status" value="1"/>
</dbReference>
<dbReference type="NCBIfam" id="TIGR00738">
    <property type="entry name" value="rrf2_super"/>
    <property type="match status" value="1"/>
</dbReference>
<dbReference type="AlphaFoldDB" id="A0A382DC03"/>
<dbReference type="GO" id="GO:0003700">
    <property type="term" value="F:DNA-binding transcription factor activity"/>
    <property type="evidence" value="ECO:0007669"/>
    <property type="project" value="TreeGrafter"/>
</dbReference>
<dbReference type="Gene3D" id="1.10.10.10">
    <property type="entry name" value="Winged helix-like DNA-binding domain superfamily/Winged helix DNA-binding domain"/>
    <property type="match status" value="1"/>
</dbReference>
<dbReference type="InterPro" id="IPR000944">
    <property type="entry name" value="Tscrpt_reg_Rrf2"/>
</dbReference>
<name>A0A382DC03_9ZZZZ</name>
<sequence>MENDKKNRLDQSILVSPNQTYKIPIMLYSKSAEYAIQAMIYLAEIRSEKPVMTSIIAKEYDIPYQFLAKIVQVLVKQRLIKATRGRTGGINLYRNAKDIYLHQIVDAIDGPPPDQDQCAIGLDLCSDDTPCPLHHNWKPIRNAIRKMLESENLKELANRVTEKRKLMTE</sequence>
<dbReference type="InterPro" id="IPR030489">
    <property type="entry name" value="TR_Rrf2-type_CS"/>
</dbReference>
<dbReference type="SUPFAM" id="SSF46785">
    <property type="entry name" value="Winged helix' DNA-binding domain"/>
    <property type="match status" value="1"/>
</dbReference>
<evidence type="ECO:0000313" key="1">
    <source>
        <dbReference type="EMBL" id="SVB35970.1"/>
    </source>
</evidence>
<gene>
    <name evidence="1" type="ORF">METZ01_LOCUS188824</name>
</gene>
<dbReference type="InterPro" id="IPR036390">
    <property type="entry name" value="WH_DNA-bd_sf"/>
</dbReference>
<reference evidence="1" key="1">
    <citation type="submission" date="2018-05" db="EMBL/GenBank/DDBJ databases">
        <authorList>
            <person name="Lanie J.A."/>
            <person name="Ng W.-L."/>
            <person name="Kazmierczak K.M."/>
            <person name="Andrzejewski T.M."/>
            <person name="Davidsen T.M."/>
            <person name="Wayne K.J."/>
            <person name="Tettelin H."/>
            <person name="Glass J.I."/>
            <person name="Rusch D."/>
            <person name="Podicherti R."/>
            <person name="Tsui H.-C.T."/>
            <person name="Winkler M.E."/>
        </authorList>
    </citation>
    <scope>NUCLEOTIDE SEQUENCE</scope>
</reference>
<accession>A0A382DC03</accession>